<evidence type="ECO:0000313" key="10">
    <source>
        <dbReference type="Proteomes" id="UP001199469"/>
    </source>
</evidence>
<sequence>MSGPGDYSAQSSTAAGPVAGGPATAAGGYGPLPGGGAAYGPPPGYGAGPAYGSPPGYGAPGYGPGQGYGGAPGYGAPGYGPGPGYGAAPAYALPSDQPGSVDVVGTRVGQYIVDALCAAVPMIVLFVLSGILVAVSNGGGLAVIGGLLYGFGYLAAIAAGFAVYAWWPSTHGGQTPGMGWLGLKVVREEDGGEPTLGQHALRWVLLIIDAAFLGIVGLIIMSTSQRKQRLGDMAAHTLVVRA</sequence>
<dbReference type="InterPro" id="IPR051791">
    <property type="entry name" value="Pra-immunoreactive"/>
</dbReference>
<comment type="subcellular location">
    <subcellularLocation>
        <location evidence="1">Cell membrane</location>
        <topology evidence="1">Multi-pass membrane protein</topology>
    </subcellularLocation>
</comment>
<keyword evidence="5 7" id="KW-0472">Membrane</keyword>
<dbReference type="Pfam" id="PF06271">
    <property type="entry name" value="RDD"/>
    <property type="match status" value="1"/>
</dbReference>
<keyword evidence="3 7" id="KW-0812">Transmembrane</keyword>
<feature type="transmembrane region" description="Helical" evidence="7">
    <location>
        <begin position="147"/>
        <end position="167"/>
    </location>
</feature>
<feature type="region of interest" description="Disordered" evidence="6">
    <location>
        <begin position="1"/>
        <end position="20"/>
    </location>
</feature>
<evidence type="ECO:0000256" key="1">
    <source>
        <dbReference type="ARBA" id="ARBA00004651"/>
    </source>
</evidence>
<evidence type="ECO:0000256" key="7">
    <source>
        <dbReference type="SAM" id="Phobius"/>
    </source>
</evidence>
<evidence type="ECO:0000256" key="2">
    <source>
        <dbReference type="ARBA" id="ARBA00022475"/>
    </source>
</evidence>
<feature type="transmembrane region" description="Helical" evidence="7">
    <location>
        <begin position="200"/>
        <end position="220"/>
    </location>
</feature>
<feature type="transmembrane region" description="Helical" evidence="7">
    <location>
        <begin position="111"/>
        <end position="135"/>
    </location>
</feature>
<dbReference type="RefSeq" id="WP_230729993.1">
    <property type="nucleotide sequence ID" value="NZ_JAJNDB010000001.1"/>
</dbReference>
<evidence type="ECO:0000256" key="5">
    <source>
        <dbReference type="ARBA" id="ARBA00023136"/>
    </source>
</evidence>
<protein>
    <submittedName>
        <fullName evidence="9">RDD family protein</fullName>
    </submittedName>
</protein>
<keyword evidence="4 7" id="KW-1133">Transmembrane helix</keyword>
<feature type="domain" description="RDD" evidence="8">
    <location>
        <begin position="105"/>
        <end position="235"/>
    </location>
</feature>
<gene>
    <name evidence="9" type="ORF">LQ327_02750</name>
</gene>
<keyword evidence="2" id="KW-1003">Cell membrane</keyword>
<accession>A0ABS8P244</accession>
<keyword evidence="10" id="KW-1185">Reference proteome</keyword>
<comment type="caution">
    <text evidence="9">The sequence shown here is derived from an EMBL/GenBank/DDBJ whole genome shotgun (WGS) entry which is preliminary data.</text>
</comment>
<organism evidence="9 10">
    <name type="scientific">Actinomycetospora endophytica</name>
    <dbReference type="NCBI Taxonomy" id="2291215"/>
    <lineage>
        <taxon>Bacteria</taxon>
        <taxon>Bacillati</taxon>
        <taxon>Actinomycetota</taxon>
        <taxon>Actinomycetes</taxon>
        <taxon>Pseudonocardiales</taxon>
        <taxon>Pseudonocardiaceae</taxon>
        <taxon>Actinomycetospora</taxon>
    </lineage>
</organism>
<dbReference type="InterPro" id="IPR010432">
    <property type="entry name" value="RDD"/>
</dbReference>
<name>A0ABS8P244_9PSEU</name>
<evidence type="ECO:0000256" key="4">
    <source>
        <dbReference type="ARBA" id="ARBA00022989"/>
    </source>
</evidence>
<evidence type="ECO:0000256" key="3">
    <source>
        <dbReference type="ARBA" id="ARBA00022692"/>
    </source>
</evidence>
<dbReference type="Proteomes" id="UP001199469">
    <property type="component" value="Unassembled WGS sequence"/>
</dbReference>
<proteinExistence type="predicted"/>
<dbReference type="PANTHER" id="PTHR36115">
    <property type="entry name" value="PROLINE-RICH ANTIGEN HOMOLOG-RELATED"/>
    <property type="match status" value="1"/>
</dbReference>
<evidence type="ECO:0000313" key="9">
    <source>
        <dbReference type="EMBL" id="MCD2192315.1"/>
    </source>
</evidence>
<evidence type="ECO:0000256" key="6">
    <source>
        <dbReference type="SAM" id="MobiDB-lite"/>
    </source>
</evidence>
<dbReference type="EMBL" id="JAJNDB010000001">
    <property type="protein sequence ID" value="MCD2192315.1"/>
    <property type="molecule type" value="Genomic_DNA"/>
</dbReference>
<reference evidence="9 10" key="1">
    <citation type="submission" date="2021-11" db="EMBL/GenBank/DDBJ databases">
        <title>Draft genome sequence of Actinomycetospora sp. SF1 isolated from the rhizosphere soil.</title>
        <authorList>
            <person name="Duangmal K."/>
            <person name="Chantavorakit T."/>
        </authorList>
    </citation>
    <scope>NUCLEOTIDE SEQUENCE [LARGE SCALE GENOMIC DNA]</scope>
    <source>
        <strain evidence="9 10">TBRC 5722</strain>
    </source>
</reference>
<evidence type="ECO:0000259" key="8">
    <source>
        <dbReference type="Pfam" id="PF06271"/>
    </source>
</evidence>